<proteinExistence type="predicted"/>
<accession>A0AAW9SLF4</accession>
<keyword evidence="2" id="KW-0012">Acyltransferase</keyword>
<dbReference type="GO" id="GO:0016747">
    <property type="term" value="F:acyltransferase activity, transferring groups other than amino-acyl groups"/>
    <property type="evidence" value="ECO:0007669"/>
    <property type="project" value="InterPro"/>
</dbReference>
<dbReference type="CDD" id="cd04301">
    <property type="entry name" value="NAT_SF"/>
    <property type="match status" value="1"/>
</dbReference>
<protein>
    <submittedName>
        <fullName evidence="2">GNAT family N-acetyltransferase</fullName>
        <ecNumber evidence="2">2.3.1.-</ecNumber>
    </submittedName>
</protein>
<dbReference type="SUPFAM" id="SSF55729">
    <property type="entry name" value="Acyl-CoA N-acyltransferases (Nat)"/>
    <property type="match status" value="1"/>
</dbReference>
<dbReference type="EMBL" id="JBDNCH010000002">
    <property type="protein sequence ID" value="MEN9060302.1"/>
    <property type="molecule type" value="Genomic_DNA"/>
</dbReference>
<organism evidence="2 3">
    <name type="scientific">Ponticoccus litoralis</name>
    <dbReference type="NCBI Taxonomy" id="422297"/>
    <lineage>
        <taxon>Bacteria</taxon>
        <taxon>Pseudomonadati</taxon>
        <taxon>Pseudomonadota</taxon>
        <taxon>Alphaproteobacteria</taxon>
        <taxon>Rhodobacterales</taxon>
        <taxon>Roseobacteraceae</taxon>
        <taxon>Ponticoccus</taxon>
    </lineage>
</organism>
<comment type="caution">
    <text evidence="2">The sequence shown here is derived from an EMBL/GenBank/DDBJ whole genome shotgun (WGS) entry which is preliminary data.</text>
</comment>
<keyword evidence="2" id="KW-0808">Transferase</keyword>
<gene>
    <name evidence="2" type="ORF">ABFB10_03900</name>
</gene>
<reference evidence="2 3" key="1">
    <citation type="submission" date="2024-05" db="EMBL/GenBank/DDBJ databases">
        <title>Genome sequence of Ponticoccus litoralis KCCM 90028.</title>
        <authorList>
            <person name="Kim J.M."/>
            <person name="Lee J.K."/>
            <person name="Choi B.J."/>
            <person name="Bayburt H."/>
            <person name="Baek J.H."/>
            <person name="Jeon C.O."/>
        </authorList>
    </citation>
    <scope>NUCLEOTIDE SEQUENCE [LARGE SCALE GENOMIC DNA]</scope>
    <source>
        <strain evidence="2 3">KCCM 90028</strain>
    </source>
</reference>
<feature type="domain" description="N-acetyltransferase" evidence="1">
    <location>
        <begin position="1"/>
        <end position="156"/>
    </location>
</feature>
<dbReference type="EC" id="2.3.1.-" evidence="2"/>
<evidence type="ECO:0000313" key="2">
    <source>
        <dbReference type="EMBL" id="MEN9060302.1"/>
    </source>
</evidence>
<dbReference type="Gene3D" id="3.40.630.30">
    <property type="match status" value="1"/>
</dbReference>
<dbReference type="InterPro" id="IPR016181">
    <property type="entry name" value="Acyl_CoA_acyltransferase"/>
</dbReference>
<evidence type="ECO:0000313" key="3">
    <source>
        <dbReference type="Proteomes" id="UP001428774"/>
    </source>
</evidence>
<dbReference type="RefSeq" id="WP_347165502.1">
    <property type="nucleotide sequence ID" value="NZ_JBDNCH010000002.1"/>
</dbReference>
<evidence type="ECO:0000259" key="1">
    <source>
        <dbReference type="PROSITE" id="PS51186"/>
    </source>
</evidence>
<dbReference type="PROSITE" id="PS51186">
    <property type="entry name" value="GNAT"/>
    <property type="match status" value="1"/>
</dbReference>
<name>A0AAW9SLF4_9RHOB</name>
<dbReference type="Pfam" id="PF00583">
    <property type="entry name" value="Acetyltransf_1"/>
    <property type="match status" value="1"/>
</dbReference>
<keyword evidence="3" id="KW-1185">Reference proteome</keyword>
<dbReference type="AlphaFoldDB" id="A0AAW9SLF4"/>
<dbReference type="InterPro" id="IPR000182">
    <property type="entry name" value="GNAT_dom"/>
</dbReference>
<sequence length="156" mass="17490">MIEPCDDRDIPTLVEMLRQLNGLHASHVPARFHDDGADAALRGVFDRALAQGDRVLVYRTEGLARGYLLWRPLPEGQAALERCRRIAVLDQLFVDPVWRRRGLAGRLVARFERDIGAEGFSGWISRVHAFNRASGALMRKTGAEVGVQVFEKALSR</sequence>
<dbReference type="Proteomes" id="UP001428774">
    <property type="component" value="Unassembled WGS sequence"/>
</dbReference>